<organism evidence="1 2">
    <name type="scientific">Bacillus infantis</name>
    <dbReference type="NCBI Taxonomy" id="324767"/>
    <lineage>
        <taxon>Bacteria</taxon>
        <taxon>Bacillati</taxon>
        <taxon>Bacillota</taxon>
        <taxon>Bacilli</taxon>
        <taxon>Bacillales</taxon>
        <taxon>Bacillaceae</taxon>
        <taxon>Bacillus</taxon>
    </lineage>
</organism>
<name>A0A5D4RBX1_9BACI</name>
<evidence type="ECO:0000313" key="2">
    <source>
        <dbReference type="Proteomes" id="UP000322139"/>
    </source>
</evidence>
<proteinExistence type="predicted"/>
<comment type="caution">
    <text evidence="1">The sequence shown here is derived from an EMBL/GenBank/DDBJ whole genome shotgun (WGS) entry which is preliminary data.</text>
</comment>
<sequence>MALLIGAVFSIKPAEAAYLPEYDKYVEVSYDEARAIADLLGLEGIELGEETAQITFEAQEKIIKKLEKLLKTEIDHYYVWLTVDGEKVLGFDPPVPQY</sequence>
<evidence type="ECO:0000313" key="1">
    <source>
        <dbReference type="EMBL" id="TYS48059.1"/>
    </source>
</evidence>
<dbReference type="EMBL" id="VTER01000006">
    <property type="protein sequence ID" value="TYS48059.1"/>
    <property type="molecule type" value="Genomic_DNA"/>
</dbReference>
<dbReference type="AlphaFoldDB" id="A0A5D4RBX1"/>
<accession>A0A5D4RBX1</accession>
<gene>
    <name evidence="1" type="ORF">FZD51_13715</name>
</gene>
<reference evidence="1 2" key="1">
    <citation type="submission" date="2019-08" db="EMBL/GenBank/DDBJ databases">
        <title>Bacillus genomes from the desert of Cuatro Cienegas, Coahuila.</title>
        <authorList>
            <person name="Olmedo-Alvarez G."/>
        </authorList>
    </citation>
    <scope>NUCLEOTIDE SEQUENCE [LARGE SCALE GENOMIC DNA]</scope>
    <source>
        <strain evidence="1 2">CH446_14T</strain>
    </source>
</reference>
<protein>
    <submittedName>
        <fullName evidence="1">8-amino-7-oxononanoate synthase</fullName>
    </submittedName>
</protein>
<dbReference type="Proteomes" id="UP000322139">
    <property type="component" value="Unassembled WGS sequence"/>
</dbReference>